<evidence type="ECO:0000256" key="3">
    <source>
        <dbReference type="ARBA" id="ARBA00023163"/>
    </source>
</evidence>
<keyword evidence="3" id="KW-0804">Transcription</keyword>
<protein>
    <submittedName>
        <fullName evidence="6">Transcriptional regulator, TetR family</fullName>
    </submittedName>
</protein>
<keyword evidence="1" id="KW-0805">Transcription regulation</keyword>
<dbReference type="KEGG" id="mpl:Mpal_1502"/>
<proteinExistence type="predicted"/>
<name>B8GIK6_METPE</name>
<evidence type="ECO:0000256" key="2">
    <source>
        <dbReference type="ARBA" id="ARBA00023125"/>
    </source>
</evidence>
<dbReference type="SUPFAM" id="SSF46689">
    <property type="entry name" value="Homeodomain-like"/>
    <property type="match status" value="1"/>
</dbReference>
<dbReference type="AlphaFoldDB" id="B8GIK6"/>
<dbReference type="OrthoDB" id="135877at2157"/>
<dbReference type="RefSeq" id="WP_012618138.1">
    <property type="nucleotide sequence ID" value="NC_011832.1"/>
</dbReference>
<evidence type="ECO:0000256" key="1">
    <source>
        <dbReference type="ARBA" id="ARBA00023015"/>
    </source>
</evidence>
<evidence type="ECO:0000256" key="4">
    <source>
        <dbReference type="PROSITE-ProRule" id="PRU00335"/>
    </source>
</evidence>
<dbReference type="PANTHER" id="PTHR47506">
    <property type="entry name" value="TRANSCRIPTIONAL REGULATORY PROTEIN"/>
    <property type="match status" value="1"/>
</dbReference>
<dbReference type="PROSITE" id="PS50977">
    <property type="entry name" value="HTH_TETR_2"/>
    <property type="match status" value="1"/>
</dbReference>
<reference evidence="6 7" key="1">
    <citation type="journal article" date="2015" name="Genome Announc.">
        <title>Complete Genome Sequence of Methanosphaerula palustris E1-9CT, a Hydrogenotrophic Methanogen Isolated from a Minerotrophic Fen Peatland.</title>
        <authorList>
            <person name="Cadillo-Quiroz H."/>
            <person name="Browne P."/>
            <person name="Kyrpides N."/>
            <person name="Woyke T."/>
            <person name="Goodwin L."/>
            <person name="Detter C."/>
            <person name="Yavitt J.B."/>
            <person name="Zinder S.H."/>
        </authorList>
    </citation>
    <scope>NUCLEOTIDE SEQUENCE [LARGE SCALE GENOMIC DNA]</scope>
    <source>
        <strain evidence="7">ATCC BAA-1556 / DSM 19958 / E1-9c</strain>
    </source>
</reference>
<dbReference type="PRINTS" id="PR00455">
    <property type="entry name" value="HTHTETR"/>
</dbReference>
<dbReference type="Proteomes" id="UP000002457">
    <property type="component" value="Chromosome"/>
</dbReference>
<feature type="DNA-binding region" description="H-T-H motif" evidence="4">
    <location>
        <begin position="33"/>
        <end position="52"/>
    </location>
</feature>
<dbReference type="EMBL" id="CP001338">
    <property type="protein sequence ID" value="ACL16819.1"/>
    <property type="molecule type" value="Genomic_DNA"/>
</dbReference>
<dbReference type="InterPro" id="IPR001647">
    <property type="entry name" value="HTH_TetR"/>
</dbReference>
<organism evidence="6 7">
    <name type="scientific">Methanosphaerula palustris (strain ATCC BAA-1556 / DSM 19958 / E1-9c)</name>
    <dbReference type="NCBI Taxonomy" id="521011"/>
    <lineage>
        <taxon>Archaea</taxon>
        <taxon>Methanobacteriati</taxon>
        <taxon>Methanobacteriota</taxon>
        <taxon>Stenosarchaea group</taxon>
        <taxon>Methanomicrobia</taxon>
        <taxon>Methanomicrobiales</taxon>
        <taxon>Methanoregulaceae</taxon>
        <taxon>Methanosphaerula</taxon>
    </lineage>
</organism>
<keyword evidence="2 4" id="KW-0238">DNA-binding</keyword>
<dbReference type="Gene3D" id="1.10.357.10">
    <property type="entry name" value="Tetracycline Repressor, domain 2"/>
    <property type="match status" value="1"/>
</dbReference>
<accession>B8GIK6</accession>
<evidence type="ECO:0000259" key="5">
    <source>
        <dbReference type="PROSITE" id="PS50977"/>
    </source>
</evidence>
<feature type="domain" description="HTH tetR-type" evidence="5">
    <location>
        <begin position="10"/>
        <end position="70"/>
    </location>
</feature>
<evidence type="ECO:0000313" key="7">
    <source>
        <dbReference type="Proteomes" id="UP000002457"/>
    </source>
</evidence>
<dbReference type="PANTHER" id="PTHR47506:SF6">
    <property type="entry name" value="HTH-TYPE TRANSCRIPTIONAL REPRESSOR NEMR"/>
    <property type="match status" value="1"/>
</dbReference>
<dbReference type="InterPro" id="IPR009057">
    <property type="entry name" value="Homeodomain-like_sf"/>
</dbReference>
<gene>
    <name evidence="6" type="ordered locus">Mpal_1502</name>
</gene>
<dbReference type="eggNOG" id="arCOG02643">
    <property type="taxonomic scope" value="Archaea"/>
</dbReference>
<evidence type="ECO:0000313" key="6">
    <source>
        <dbReference type="EMBL" id="ACL16819.1"/>
    </source>
</evidence>
<dbReference type="GO" id="GO:0003677">
    <property type="term" value="F:DNA binding"/>
    <property type="evidence" value="ECO:0007669"/>
    <property type="project" value="UniProtKB-UniRule"/>
</dbReference>
<dbReference type="GeneID" id="25394162"/>
<dbReference type="Pfam" id="PF00440">
    <property type="entry name" value="TetR_N"/>
    <property type="match status" value="1"/>
</dbReference>
<dbReference type="STRING" id="521011.Mpal_1502"/>
<keyword evidence="7" id="KW-1185">Reference proteome</keyword>
<sequence>MPKLFPGYKDEIKKKIANEAFAIFLEKGFEKTMMDDIAARLGVTKPALYRYYKNKEELFIASMGDTMLGGYRMIFATSFASDDPITGAGNFFDALLVISSKYSVIRKDLEYIISRNPSLHQEIAGMYGESLVVMRDVFQEHKRKGKIHTTMEETDLAFLCGVVAQGLINNVDMGLDPAEAKRLWLLCFTKLSDAG</sequence>
<dbReference type="HOGENOM" id="CLU_069356_15_12_2"/>